<keyword evidence="10" id="KW-0812">Transmembrane</keyword>
<evidence type="ECO:0000256" key="2">
    <source>
        <dbReference type="ARBA" id="ARBA00015978"/>
    </source>
</evidence>
<evidence type="ECO:0000256" key="9">
    <source>
        <dbReference type="PIRNR" id="PIRNR000017"/>
    </source>
</evidence>
<keyword evidence="6 9" id="KW-0479">Metal-binding</keyword>
<evidence type="ECO:0000313" key="11">
    <source>
        <dbReference type="EMBL" id="GAA0577502.1"/>
    </source>
</evidence>
<feature type="transmembrane region" description="Helical" evidence="10">
    <location>
        <begin position="6"/>
        <end position="26"/>
    </location>
</feature>
<gene>
    <name evidence="11" type="ORF">GCM10009416_15070</name>
</gene>
<dbReference type="Pfam" id="PF02276">
    <property type="entry name" value="CytoC_RC"/>
    <property type="match status" value="1"/>
</dbReference>
<keyword evidence="4 9" id="KW-0602">Photosynthesis</keyword>
<evidence type="ECO:0000256" key="4">
    <source>
        <dbReference type="ARBA" id="ARBA00022531"/>
    </source>
</evidence>
<keyword evidence="5 9" id="KW-0349">Heme</keyword>
<evidence type="ECO:0000256" key="1">
    <source>
        <dbReference type="ARBA" id="ARBA00003196"/>
    </source>
</evidence>
<protein>
    <recommendedName>
        <fullName evidence="2 9">Photosynthetic reaction center cytochrome c subunit</fullName>
    </recommendedName>
</protein>
<evidence type="ECO:0000256" key="6">
    <source>
        <dbReference type="ARBA" id="ARBA00022723"/>
    </source>
</evidence>
<evidence type="ECO:0000256" key="3">
    <source>
        <dbReference type="ARBA" id="ARBA00022448"/>
    </source>
</evidence>
<keyword evidence="8 9" id="KW-0408">Iron</keyword>
<keyword evidence="7 9" id="KW-0249">Electron transport</keyword>
<evidence type="ECO:0000313" key="12">
    <source>
        <dbReference type="Proteomes" id="UP001501588"/>
    </source>
</evidence>
<dbReference type="Gene3D" id="1.10.468.10">
    <property type="entry name" value="Photosynthetic Reaction Center, subunit C, domain 2"/>
    <property type="match status" value="2"/>
</dbReference>
<name>A0ABN1EZ18_9PROT</name>
<comment type="caution">
    <text evidence="11">The sequence shown here is derived from an EMBL/GenBank/DDBJ whole genome shotgun (WGS) entry which is preliminary data.</text>
</comment>
<keyword evidence="12" id="KW-1185">Reference proteome</keyword>
<keyword evidence="3 9" id="KW-0813">Transport</keyword>
<proteinExistence type="predicted"/>
<dbReference type="RefSeq" id="WP_343894589.1">
    <property type="nucleotide sequence ID" value="NZ_BAAAFZ010000015.1"/>
</dbReference>
<dbReference type="PIRSF" id="PIRSF000017">
    <property type="entry name" value="RC_cytochrome"/>
    <property type="match status" value="1"/>
</dbReference>
<reference evidence="11 12" key="1">
    <citation type="journal article" date="2019" name="Int. J. Syst. Evol. Microbiol.">
        <title>The Global Catalogue of Microorganisms (GCM) 10K type strain sequencing project: providing services to taxonomists for standard genome sequencing and annotation.</title>
        <authorList>
            <consortium name="The Broad Institute Genomics Platform"/>
            <consortium name="The Broad Institute Genome Sequencing Center for Infectious Disease"/>
            <person name="Wu L."/>
            <person name="Ma J."/>
        </authorList>
    </citation>
    <scope>NUCLEOTIDE SEQUENCE [LARGE SCALE GENOMIC DNA]</scope>
    <source>
        <strain evidence="11 12">JCM 9933</strain>
    </source>
</reference>
<keyword evidence="9" id="KW-0674">Reaction center</keyword>
<organism evidence="11 12">
    <name type="scientific">Craurococcus roseus</name>
    <dbReference type="NCBI Taxonomy" id="77585"/>
    <lineage>
        <taxon>Bacteria</taxon>
        <taxon>Pseudomonadati</taxon>
        <taxon>Pseudomonadota</taxon>
        <taxon>Alphaproteobacteria</taxon>
        <taxon>Acetobacterales</taxon>
        <taxon>Acetobacteraceae</taxon>
        <taxon>Craurococcus</taxon>
    </lineage>
</organism>
<dbReference type="CDD" id="cd09224">
    <property type="entry name" value="CytoC_RC"/>
    <property type="match status" value="1"/>
</dbReference>
<dbReference type="InterPro" id="IPR036280">
    <property type="entry name" value="Multihaem_cyt_sf"/>
</dbReference>
<evidence type="ECO:0000256" key="7">
    <source>
        <dbReference type="ARBA" id="ARBA00022982"/>
    </source>
</evidence>
<sequence length="363" mass="39977">MRLGFYSWLTIACLATAAVIVTLVSFERPPITAIQRGFRGTAMELVYNPRTVAVNAYLHGVPEAPEQADADGPKAKDVYENVQVLGNLSVGQFGRLMQSITEWVSPEIDGPTEPGAPERGCNYCHNPENMAEDSVYTKVVARRMMQMTKHINEHWTSHVGQAGVTCYTCHRGNPVPLNVWSQTPTPDPSRGRGFTADPASQNLASPVVGMSSLPYDIFGPYFEGASDIRVNGTTPLPEGNRHSIKQTEWTYGLMMHFSQALNVNCTHCHNSRAFADWSQSSPQRLNAWHGIRMVRDVNTAFIDPLKPVFPANRLGPMGDPLKVNCTTCHQGAYKPLNGARMLAEHPELNLISATPPPPESARR</sequence>
<keyword evidence="10" id="KW-1133">Transmembrane helix</keyword>
<evidence type="ECO:0000256" key="10">
    <source>
        <dbReference type="SAM" id="Phobius"/>
    </source>
</evidence>
<comment type="function">
    <text evidence="1 9">The reaction center of purple bacteria contains a tightly bound cytochrome molecule which re-reduces the photo oxidized primary electron donor.</text>
</comment>
<dbReference type="SUPFAM" id="SSF48695">
    <property type="entry name" value="Multiheme cytochromes"/>
    <property type="match status" value="1"/>
</dbReference>
<dbReference type="NCBIfam" id="NF040706">
    <property type="entry name" value="photo_cyt_PufC"/>
    <property type="match status" value="1"/>
</dbReference>
<evidence type="ECO:0000256" key="5">
    <source>
        <dbReference type="ARBA" id="ARBA00022617"/>
    </source>
</evidence>
<comment type="PTM">
    <text evidence="9">Binds 4 heme groups per subunit.</text>
</comment>
<dbReference type="Proteomes" id="UP001501588">
    <property type="component" value="Unassembled WGS sequence"/>
</dbReference>
<dbReference type="EMBL" id="BAAAFZ010000015">
    <property type="protein sequence ID" value="GAA0577502.1"/>
    <property type="molecule type" value="Genomic_DNA"/>
</dbReference>
<evidence type="ECO:0000256" key="8">
    <source>
        <dbReference type="ARBA" id="ARBA00023004"/>
    </source>
</evidence>
<keyword evidence="10" id="KW-0472">Membrane</keyword>
<dbReference type="InterPro" id="IPR023119">
    <property type="entry name" value="Multihaem_cyt_PRC_cyt_su-like"/>
</dbReference>
<accession>A0ABN1EZ18</accession>
<dbReference type="InterPro" id="IPR003158">
    <property type="entry name" value="Photosyn_RC_cyt_c-su"/>
</dbReference>